<dbReference type="InterPro" id="IPR032466">
    <property type="entry name" value="Metal_Hydrolase"/>
</dbReference>
<gene>
    <name evidence="1" type="ORF">D9V37_17765</name>
</gene>
<proteinExistence type="predicted"/>
<dbReference type="EMBL" id="RDBE01000010">
    <property type="protein sequence ID" value="RLV47952.1"/>
    <property type="molecule type" value="Genomic_DNA"/>
</dbReference>
<organism evidence="1 2">
    <name type="scientific">Nocardioides mangrovicus</name>
    <dbReference type="NCBI Taxonomy" id="2478913"/>
    <lineage>
        <taxon>Bacteria</taxon>
        <taxon>Bacillati</taxon>
        <taxon>Actinomycetota</taxon>
        <taxon>Actinomycetes</taxon>
        <taxon>Propionibacteriales</taxon>
        <taxon>Nocardioidaceae</taxon>
        <taxon>Nocardioides</taxon>
    </lineage>
</organism>
<sequence length="316" mass="34230">MTLAVDVHQHLWPEELVDRLRARSHAPYLRGWTLHTAGEQPYEVDPADHDVDARRRLDAESGVGSACLSLSSPLGIEDLPRPEAAGLLAAWHDGALALPDHFGVWASVAAQQPDAVGLTELLRHERVVGLQLPATWLATPAGWERLAQVLLVAELCDKPVMVHPGPVRSHPLDGPVPSWWPAVVGYVQQLHAAWWAWHELRGRSLFPTLRLVFAAGAGLAPLHHERHVLRGGTDTAVDPLVYVDSAGYGARGHDALVRALGIDALVLGSDRPYGEPVAHLFGDAATHAVRVTNPTRLLAGEGSNQQEEEPSWAFAS</sequence>
<dbReference type="GO" id="GO:0016787">
    <property type="term" value="F:hydrolase activity"/>
    <property type="evidence" value="ECO:0007669"/>
    <property type="project" value="UniProtKB-KW"/>
</dbReference>
<evidence type="ECO:0000313" key="1">
    <source>
        <dbReference type="EMBL" id="RLV47952.1"/>
    </source>
</evidence>
<dbReference type="OrthoDB" id="4456265at2"/>
<dbReference type="SUPFAM" id="SSF51556">
    <property type="entry name" value="Metallo-dependent hydrolases"/>
    <property type="match status" value="1"/>
</dbReference>
<keyword evidence="1" id="KW-0378">Hydrolase</keyword>
<name>A0A3L8NZ69_9ACTN</name>
<keyword evidence="2" id="KW-1185">Reference proteome</keyword>
<dbReference type="Gene3D" id="3.20.20.140">
    <property type="entry name" value="Metal-dependent hydrolases"/>
    <property type="match status" value="1"/>
</dbReference>
<comment type="caution">
    <text evidence="1">The sequence shown here is derived from an EMBL/GenBank/DDBJ whole genome shotgun (WGS) entry which is preliminary data.</text>
</comment>
<dbReference type="RefSeq" id="WP_121807458.1">
    <property type="nucleotide sequence ID" value="NZ_RDBE01000010.1"/>
</dbReference>
<accession>A0A3L8NZ69</accession>
<dbReference type="AlphaFoldDB" id="A0A3L8NZ69"/>
<evidence type="ECO:0000313" key="2">
    <source>
        <dbReference type="Proteomes" id="UP000281708"/>
    </source>
</evidence>
<dbReference type="Proteomes" id="UP000281708">
    <property type="component" value="Unassembled WGS sequence"/>
</dbReference>
<protein>
    <submittedName>
        <fullName evidence="1">Amidohydrolase</fullName>
    </submittedName>
</protein>
<reference evidence="1 2" key="1">
    <citation type="submission" date="2018-10" db="EMBL/GenBank/DDBJ databases">
        <title>Marmoricola sp. 4Q3S-7 whole genome shotgun sequence.</title>
        <authorList>
            <person name="Li F."/>
        </authorList>
    </citation>
    <scope>NUCLEOTIDE SEQUENCE [LARGE SCALE GENOMIC DNA]</scope>
    <source>
        <strain evidence="1 2">4Q3S-7</strain>
    </source>
</reference>